<proteinExistence type="predicted"/>
<reference evidence="4" key="2">
    <citation type="submission" date="2025-09" db="UniProtKB">
        <authorList>
            <consortium name="Ensembl"/>
        </authorList>
    </citation>
    <scope>IDENTIFICATION</scope>
</reference>
<keyword evidence="5" id="KW-1185">Reference proteome</keyword>
<dbReference type="AlphaFoldDB" id="A0A8C5CNC4"/>
<sequence>MEKTDTDKPKPLLDFLDTLQSLPIEAADTNRDPQGTAPGLPLGPEYLNRELWNSSNPQAMLKLMRLKTSLEAHACFMRGFLAPLSLDSLMAGKDMNSEDHDNLLWAAQPLLKNMPPSDLALPQNITRPNMERMMRMLKEGFASLSEMQRTQIKKWVRQHVSQNNFNCTLKPRTKPDKARPAAAGDGAVTRCPRKLKWLAMKEMMMMGPFLSRLRPTELDAASDDQLCEFFRSENFSSSFQGVAGMSPALARRFLDRIKKCTNGQEMLSQQLERFGMLACYYKDDPPVNMTLKSRLLAQLNECDNFGAKKLKKLLVKKLMASGQLPSLPDLLFILGSGMSKLSAQQLSSYTAEELKMTLKGVGRKVKMRLGLARKLVKSLLKKGENVSAEDLVSVGGAVKGVPLRILRKMNAKEMLGNGSLEDVAQMMTKGQKEALMEGLRKNVQASELIVKLPALLRSTLSLNDLKRANLTSLDQVEGKQWTRAQAIFLLKKLMKKKIKPKVIRRLQQAILGMTCRMMERVAEKDSLEMVDALTETPQLLSKDQVTCAARKLFAAYESERRRYFLNVTDQELEVIPTQMLIHLAARKIRSLPDSVCATFLTKMSSANLSSLAPGSLSRPALTNRSLLCLANGRSMAEVSSEEILDLGQLVCELSPAQLRLFSQEALNSSLQAMAACPHIPRRHHMALLRLLKQTYGNVSDWSQETMESFGPLLLLDESEIKNLSSSVFKPWQEAVLSDLKDSRMNDISSDLSAGLKALRRLLFSIKTRPGGARRRRGADVATVAEPTVPLIEELAEDNNLWTPQQLRGMSTETFMATTETLRSITDYSSDQLVVLKGKAVEAFGPVRSLNESVLTQLGCLSQGFSGTELEELPLALETLEELSDCRWLQAQRVAIWKGFSSRSNLGADMLGAADIVTLNQFICGLSPEDIGRIQPAAFRDSVSSVGDMQCPLSVIREFKKMAVTLLGEPRDWTEAEVSTVGNIVVGLNADEMRSLEAPVFAYLSKDSIHRIPVEVFSALSLTQLRSLGAENLLMVTPAQREALTTEQRAALDETLTDTRAEGSASQPLAADPPQSGAPSMTIEGIAAFMKPFLFLFLGLLLL</sequence>
<dbReference type="Proteomes" id="UP000694546">
    <property type="component" value="Chromosome 11"/>
</dbReference>
<accession>A0A8C5CNC4</accession>
<dbReference type="PANTHER" id="PTHR23412">
    <property type="entry name" value="STEREOCILIN RELATED"/>
    <property type="match status" value="1"/>
</dbReference>
<keyword evidence="1" id="KW-0732">Signal</keyword>
<evidence type="ECO:0000256" key="3">
    <source>
        <dbReference type="SAM" id="MobiDB-lite"/>
    </source>
</evidence>
<dbReference type="Ensembl" id="ENSGMOT00000075057.1">
    <property type="protein sequence ID" value="ENSGMOP00000063694.1"/>
    <property type="gene ID" value="ENSGMOG00000034138.1"/>
</dbReference>
<evidence type="ECO:0000313" key="5">
    <source>
        <dbReference type="Proteomes" id="UP000694546"/>
    </source>
</evidence>
<dbReference type="PANTHER" id="PTHR23412:SF21">
    <property type="entry name" value="OTOANCORIN ISOFORM X1"/>
    <property type="match status" value="1"/>
</dbReference>
<dbReference type="OMA" id="TCEMIDN"/>
<dbReference type="GO" id="GO:0009986">
    <property type="term" value="C:cell surface"/>
    <property type="evidence" value="ECO:0007669"/>
    <property type="project" value="TreeGrafter"/>
</dbReference>
<dbReference type="GeneTree" id="ENSGT00950000182957"/>
<dbReference type="InterPro" id="IPR026664">
    <property type="entry name" value="Stereocilin-rel"/>
</dbReference>
<gene>
    <name evidence="4" type="primary">otoa</name>
</gene>
<dbReference type="GO" id="GO:0007160">
    <property type="term" value="P:cell-matrix adhesion"/>
    <property type="evidence" value="ECO:0007669"/>
    <property type="project" value="TreeGrafter"/>
</dbReference>
<evidence type="ECO:0000256" key="2">
    <source>
        <dbReference type="ARBA" id="ARBA00023180"/>
    </source>
</evidence>
<evidence type="ECO:0000256" key="1">
    <source>
        <dbReference type="ARBA" id="ARBA00022729"/>
    </source>
</evidence>
<organism evidence="4 5">
    <name type="scientific">Gadus morhua</name>
    <name type="common">Atlantic cod</name>
    <dbReference type="NCBI Taxonomy" id="8049"/>
    <lineage>
        <taxon>Eukaryota</taxon>
        <taxon>Metazoa</taxon>
        <taxon>Chordata</taxon>
        <taxon>Craniata</taxon>
        <taxon>Vertebrata</taxon>
        <taxon>Euteleostomi</taxon>
        <taxon>Actinopterygii</taxon>
        <taxon>Neopterygii</taxon>
        <taxon>Teleostei</taxon>
        <taxon>Neoteleostei</taxon>
        <taxon>Acanthomorphata</taxon>
        <taxon>Zeiogadaria</taxon>
        <taxon>Gadariae</taxon>
        <taxon>Gadiformes</taxon>
        <taxon>Gadoidei</taxon>
        <taxon>Gadidae</taxon>
        <taxon>Gadus</taxon>
    </lineage>
</organism>
<evidence type="ECO:0000313" key="4">
    <source>
        <dbReference type="Ensembl" id="ENSGMOP00000063694.1"/>
    </source>
</evidence>
<feature type="region of interest" description="Disordered" evidence="3">
    <location>
        <begin position="1057"/>
        <end position="1076"/>
    </location>
</feature>
<name>A0A8C5CNC4_GADMO</name>
<keyword evidence="2" id="KW-0325">Glycoprotein</keyword>
<protein>
    <submittedName>
        <fullName evidence="4">Otoancorin</fullName>
    </submittedName>
</protein>
<reference evidence="4" key="1">
    <citation type="submission" date="2025-08" db="UniProtKB">
        <authorList>
            <consortium name="Ensembl"/>
        </authorList>
    </citation>
    <scope>IDENTIFICATION</scope>
</reference>